<dbReference type="GO" id="GO:0043531">
    <property type="term" value="F:ADP binding"/>
    <property type="evidence" value="ECO:0007669"/>
    <property type="project" value="InterPro"/>
</dbReference>
<dbReference type="RefSeq" id="WP_093176112.1">
    <property type="nucleotide sequence ID" value="NZ_FNCN01000061.1"/>
</dbReference>
<dbReference type="STRING" id="504805.SAMN05421505_1617"/>
<dbReference type="InterPro" id="IPR027417">
    <property type="entry name" value="P-loop_NTPase"/>
</dbReference>
<keyword evidence="3" id="KW-1185">Reference proteome</keyword>
<protein>
    <submittedName>
        <fullName evidence="2">NB-ARC domain-containing protein</fullName>
    </submittedName>
</protein>
<organism evidence="2 3">
    <name type="scientific">Sinosporangium album</name>
    <dbReference type="NCBI Taxonomy" id="504805"/>
    <lineage>
        <taxon>Bacteria</taxon>
        <taxon>Bacillati</taxon>
        <taxon>Actinomycetota</taxon>
        <taxon>Actinomycetes</taxon>
        <taxon>Streptosporangiales</taxon>
        <taxon>Streptosporangiaceae</taxon>
        <taxon>Sinosporangium</taxon>
    </lineage>
</organism>
<evidence type="ECO:0000313" key="2">
    <source>
        <dbReference type="EMBL" id="SDI50478.1"/>
    </source>
</evidence>
<dbReference type="PRINTS" id="PR00364">
    <property type="entry name" value="DISEASERSIST"/>
</dbReference>
<dbReference type="Gene3D" id="1.25.40.10">
    <property type="entry name" value="Tetratricopeptide repeat domain"/>
    <property type="match status" value="1"/>
</dbReference>
<dbReference type="InterPro" id="IPR002182">
    <property type="entry name" value="NB-ARC"/>
</dbReference>
<dbReference type="SUPFAM" id="SSF52540">
    <property type="entry name" value="P-loop containing nucleoside triphosphate hydrolases"/>
    <property type="match status" value="1"/>
</dbReference>
<dbReference type="Pfam" id="PF00931">
    <property type="entry name" value="NB-ARC"/>
    <property type="match status" value="1"/>
</dbReference>
<dbReference type="Proteomes" id="UP000198923">
    <property type="component" value="Unassembled WGS sequence"/>
</dbReference>
<proteinExistence type="predicted"/>
<evidence type="ECO:0000313" key="3">
    <source>
        <dbReference type="Proteomes" id="UP000198923"/>
    </source>
</evidence>
<dbReference type="OrthoDB" id="5521887at2"/>
<dbReference type="InterPro" id="IPR011990">
    <property type="entry name" value="TPR-like_helical_dom_sf"/>
</dbReference>
<feature type="domain" description="NB-ARC" evidence="1">
    <location>
        <begin position="82"/>
        <end position="228"/>
    </location>
</feature>
<dbReference type="AlphaFoldDB" id="A0A1G8L481"/>
<dbReference type="PANTHER" id="PTHR47691:SF3">
    <property type="entry name" value="HTH-TYPE TRANSCRIPTIONAL REGULATOR RV0890C-RELATED"/>
    <property type="match status" value="1"/>
</dbReference>
<dbReference type="Gene3D" id="3.40.50.300">
    <property type="entry name" value="P-loop containing nucleotide triphosphate hydrolases"/>
    <property type="match status" value="1"/>
</dbReference>
<sequence>MNPSPQTPPAPQNSAAGPIHGLVQAGTVTGGIVIYGAAGPTPPPRQLPPASRAFVNRVTELAELSDALTHAGTAPWCPPAPALVVISGPGGAGKTALAARWAHEISGQFPDGHLYADLRGCSPSPSPAASEIMHRFSRALGATPAQISPDPEDRLALYRTLTSHRSLLIMLDDVASSRQIMPLMPASARSLVVATTRRERLGGLIGQDPHRLTVGPLPETEAIALLERLLGRRVNDERAAAEQLVQDCGGLPHALVAAAAHLSTRERSLTSLAMELAARTRTPERKPVNASRTGTVLDAAYAGLTSQGQRAYRRLAFHPGPRVASMSVQRILDVDAVEALRVTAELRSACLLQQAGGFYTIDTTVQEHARALAEHIDTAQAHAEAIERIVGWLLDAALTADLAAMPDRLRYTDRYQQAHTAGLVFETAADALDWLEETAAEIRAAAALALERGLHPEACAFAEAIRSLALYRRAYPVWDSVTDIALRAAQAMDDPGQLSRSAVARASYLVALRRYTEAADLLGIAVKNARNASDELSEASARQTLGTVYKRLGDDAGTHGRSRHFDEARKEYKAAARIFIAHARDRAVALTWRHAGELDLSARRYGSALEHLHRACDEFTELADTSNIGWTLVRIAETYLRKPSPRLVVAETRLGQAMEIAQAATHRPMQAQILGLLSEVAEARHEYSAAVGYQEQAAALLRELGHPDTVRAEARLRYLRIDPAGSAADPTDV</sequence>
<evidence type="ECO:0000259" key="1">
    <source>
        <dbReference type="Pfam" id="PF00931"/>
    </source>
</evidence>
<accession>A0A1G8L481</accession>
<dbReference type="EMBL" id="FNCN01000061">
    <property type="protein sequence ID" value="SDI50478.1"/>
    <property type="molecule type" value="Genomic_DNA"/>
</dbReference>
<gene>
    <name evidence="2" type="ORF">SAMN05421505_1617</name>
</gene>
<reference evidence="2 3" key="1">
    <citation type="submission" date="2016-10" db="EMBL/GenBank/DDBJ databases">
        <authorList>
            <person name="de Groot N.N."/>
        </authorList>
    </citation>
    <scope>NUCLEOTIDE SEQUENCE [LARGE SCALE GENOMIC DNA]</scope>
    <source>
        <strain evidence="2 3">CPCC 201354</strain>
    </source>
</reference>
<dbReference type="SUPFAM" id="SSF48452">
    <property type="entry name" value="TPR-like"/>
    <property type="match status" value="1"/>
</dbReference>
<name>A0A1G8L481_9ACTN</name>
<dbReference type="PANTHER" id="PTHR47691">
    <property type="entry name" value="REGULATOR-RELATED"/>
    <property type="match status" value="1"/>
</dbReference>